<comment type="caution">
    <text evidence="2">The sequence shown here is derived from an EMBL/GenBank/DDBJ whole genome shotgun (WGS) entry which is preliminary data.</text>
</comment>
<evidence type="ECO:0000313" key="3">
    <source>
        <dbReference type="Proteomes" id="UP001597533"/>
    </source>
</evidence>
<feature type="signal peptide" evidence="1">
    <location>
        <begin position="1"/>
        <end position="18"/>
    </location>
</feature>
<evidence type="ECO:0000313" key="2">
    <source>
        <dbReference type="EMBL" id="MFD2824261.1"/>
    </source>
</evidence>
<accession>A0ABW5WSM8</accession>
<feature type="chain" id="PRO_5045930533" evidence="1">
    <location>
        <begin position="19"/>
        <end position="113"/>
    </location>
</feature>
<proteinExistence type="predicted"/>
<keyword evidence="1" id="KW-0732">Signal</keyword>
<protein>
    <submittedName>
        <fullName evidence="2">Uncharacterized protein</fullName>
    </submittedName>
</protein>
<dbReference type="Proteomes" id="UP001597533">
    <property type="component" value="Unassembled WGS sequence"/>
</dbReference>
<reference evidence="3" key="1">
    <citation type="journal article" date="2019" name="Int. J. Syst. Evol. Microbiol.">
        <title>The Global Catalogue of Microorganisms (GCM) 10K type strain sequencing project: providing services to taxonomists for standard genome sequencing and annotation.</title>
        <authorList>
            <consortium name="The Broad Institute Genomics Platform"/>
            <consortium name="The Broad Institute Genome Sequencing Center for Infectious Disease"/>
            <person name="Wu L."/>
            <person name="Ma J."/>
        </authorList>
    </citation>
    <scope>NUCLEOTIDE SEQUENCE [LARGE SCALE GENOMIC DNA]</scope>
    <source>
        <strain evidence="3">KCTC 32141</strain>
    </source>
</reference>
<organism evidence="2 3">
    <name type="scientific">Lacinutrix iliipiscaria</name>
    <dbReference type="NCBI Taxonomy" id="1230532"/>
    <lineage>
        <taxon>Bacteria</taxon>
        <taxon>Pseudomonadati</taxon>
        <taxon>Bacteroidota</taxon>
        <taxon>Flavobacteriia</taxon>
        <taxon>Flavobacteriales</taxon>
        <taxon>Flavobacteriaceae</taxon>
        <taxon>Lacinutrix</taxon>
    </lineage>
</organism>
<sequence>MKTSITLLALFISTLSFAQTLEQQNLLKKNYYLFDSYTFENIHALKENLKKTSFPIKNLNEMSNGSLVFTPQNFNKNISSYEFPKYRLQKELQKVMLEIPGLTIPIDYESFKK</sequence>
<name>A0ABW5WSM8_9FLAO</name>
<dbReference type="RefSeq" id="WP_183488491.1">
    <property type="nucleotide sequence ID" value="NZ_JBHUOV010000007.1"/>
</dbReference>
<gene>
    <name evidence="2" type="ORF">ACFS5M_11320</name>
</gene>
<keyword evidence="3" id="KW-1185">Reference proteome</keyword>
<dbReference type="EMBL" id="JBHUOV010000007">
    <property type="protein sequence ID" value="MFD2824261.1"/>
    <property type="molecule type" value="Genomic_DNA"/>
</dbReference>
<evidence type="ECO:0000256" key="1">
    <source>
        <dbReference type="SAM" id="SignalP"/>
    </source>
</evidence>